<feature type="non-terminal residue" evidence="3">
    <location>
        <position position="1"/>
    </location>
</feature>
<protein>
    <submittedName>
        <fullName evidence="3">Transposase</fullName>
    </submittedName>
</protein>
<gene>
    <name evidence="3" type="ORF">PF593_03670</name>
</gene>
<evidence type="ECO:0000259" key="1">
    <source>
        <dbReference type="Pfam" id="PF03050"/>
    </source>
</evidence>
<dbReference type="Pfam" id="PF03050">
    <property type="entry name" value="DDE_Tnp_IS66"/>
    <property type="match status" value="1"/>
</dbReference>
<organism evidence="3 4">
    <name type="scientific">Lactobacillus delbrueckii</name>
    <dbReference type="NCBI Taxonomy" id="1584"/>
    <lineage>
        <taxon>Bacteria</taxon>
        <taxon>Bacillati</taxon>
        <taxon>Bacillota</taxon>
        <taxon>Bacilli</taxon>
        <taxon>Lactobacillales</taxon>
        <taxon>Lactobacillaceae</taxon>
        <taxon>Lactobacillus</taxon>
    </lineage>
</organism>
<dbReference type="Proteomes" id="UP001213083">
    <property type="component" value="Unassembled WGS sequence"/>
</dbReference>
<proteinExistence type="predicted"/>
<feature type="domain" description="Transposase IS66 central" evidence="1">
    <location>
        <begin position="2"/>
        <end position="47"/>
    </location>
</feature>
<dbReference type="PANTHER" id="PTHR33678:SF1">
    <property type="entry name" value="BLL1576 PROTEIN"/>
    <property type="match status" value="1"/>
</dbReference>
<dbReference type="PANTHER" id="PTHR33678">
    <property type="entry name" value="BLL1576 PROTEIN"/>
    <property type="match status" value="1"/>
</dbReference>
<dbReference type="InterPro" id="IPR039552">
    <property type="entry name" value="IS66_C"/>
</dbReference>
<sequence length="104" mass="12086">IKHMDKFMNVLKDGRLELSNNRAERAVKEIVMGRKNWLFSQSSTGAKSMTIIMSILETAKQNGLDQFKYINYLLDKLPNELSLLDTQRLEAYLPWAENVQLHCK</sequence>
<reference evidence="3 4" key="1">
    <citation type="submission" date="2023-01" db="EMBL/GenBank/DDBJ databases">
        <title>Sequencing of the bacterial strains from artisanal fermented milk Matsoni.</title>
        <authorList>
            <person name="Rozman V."/>
            <person name="Accetto T."/>
            <person name="Bogovic Matijasic B."/>
        </authorList>
    </citation>
    <scope>NUCLEOTIDE SEQUENCE [LARGE SCALE GENOMIC DNA]</scope>
    <source>
        <strain evidence="4">lbl143</strain>
    </source>
</reference>
<name>A0ABD4W0X4_9LACO</name>
<evidence type="ECO:0000313" key="4">
    <source>
        <dbReference type="Proteomes" id="UP001213083"/>
    </source>
</evidence>
<feature type="domain" description="Transposase IS66 C-terminal" evidence="2">
    <location>
        <begin position="54"/>
        <end position="95"/>
    </location>
</feature>
<dbReference type="InterPro" id="IPR052344">
    <property type="entry name" value="Transposase-related"/>
</dbReference>
<dbReference type="EMBL" id="JAQIEV010000008">
    <property type="protein sequence ID" value="MDA3782254.1"/>
    <property type="molecule type" value="Genomic_DNA"/>
</dbReference>
<dbReference type="Pfam" id="PF13817">
    <property type="entry name" value="DDE_Tnp_IS66_C"/>
    <property type="match status" value="1"/>
</dbReference>
<accession>A0ABD4W0X4</accession>
<comment type="caution">
    <text evidence="3">The sequence shown here is derived from an EMBL/GenBank/DDBJ whole genome shotgun (WGS) entry which is preliminary data.</text>
</comment>
<evidence type="ECO:0000313" key="3">
    <source>
        <dbReference type="EMBL" id="MDA3782254.1"/>
    </source>
</evidence>
<evidence type="ECO:0000259" key="2">
    <source>
        <dbReference type="Pfam" id="PF13817"/>
    </source>
</evidence>
<dbReference type="AlphaFoldDB" id="A0ABD4W0X4"/>
<dbReference type="InterPro" id="IPR004291">
    <property type="entry name" value="Transposase_IS66_central"/>
</dbReference>
<dbReference type="RefSeq" id="WP_271018052.1">
    <property type="nucleotide sequence ID" value="NZ_JAQIEV010000008.1"/>
</dbReference>